<keyword evidence="9 19" id="KW-0735">Signal-anchor</keyword>
<evidence type="ECO:0000256" key="1">
    <source>
        <dbReference type="ARBA" id="ARBA00001936"/>
    </source>
</evidence>
<reference evidence="23" key="1">
    <citation type="submission" date="2011-08" db="EMBL/GenBank/DDBJ databases">
        <authorList>
            <person name="Rombauts S."/>
        </authorList>
    </citation>
    <scope>NUCLEOTIDE SEQUENCE</scope>
    <source>
        <strain evidence="23">London</strain>
    </source>
</reference>
<dbReference type="FunFam" id="3.90.550.10:FF:000044">
    <property type="entry name" value="Galactosylgalactosylxylosylprotein 3-beta-glucuronosyltransferase"/>
    <property type="match status" value="1"/>
</dbReference>
<dbReference type="GO" id="GO:0046872">
    <property type="term" value="F:metal ion binding"/>
    <property type="evidence" value="ECO:0007669"/>
    <property type="project" value="UniProtKB-KW"/>
</dbReference>
<evidence type="ECO:0000256" key="21">
    <source>
        <dbReference type="SAM" id="SignalP"/>
    </source>
</evidence>
<keyword evidence="23" id="KW-1185">Reference proteome</keyword>
<comment type="subcellular location">
    <subcellularLocation>
        <location evidence="2 19">Golgi apparatus membrane</location>
        <topology evidence="2 19">Single-pass type II membrane protein</topology>
    </subcellularLocation>
</comment>
<proteinExistence type="inferred from homology"/>
<evidence type="ECO:0000256" key="11">
    <source>
        <dbReference type="ARBA" id="ARBA00023034"/>
    </source>
</evidence>
<evidence type="ECO:0000256" key="15">
    <source>
        <dbReference type="ARBA" id="ARBA00047979"/>
    </source>
</evidence>
<dbReference type="GO" id="GO:0050650">
    <property type="term" value="P:chondroitin sulfate proteoglycan biosynthetic process"/>
    <property type="evidence" value="ECO:0007669"/>
    <property type="project" value="TreeGrafter"/>
</dbReference>
<dbReference type="Gene3D" id="3.90.550.10">
    <property type="entry name" value="Spore Coat Polysaccharide Biosynthesis Protein SpsA, Chain A"/>
    <property type="match status" value="1"/>
</dbReference>
<evidence type="ECO:0000256" key="12">
    <source>
        <dbReference type="ARBA" id="ARBA00023136"/>
    </source>
</evidence>
<keyword evidence="11 19" id="KW-0333">Golgi apparatus</keyword>
<evidence type="ECO:0000256" key="17">
    <source>
        <dbReference type="PIRSR" id="PIRSR605027-3"/>
    </source>
</evidence>
<protein>
    <recommendedName>
        <fullName evidence="5 19">Galactosylgalactosylxylosylprotein 3-beta-glucuronosyltransferase</fullName>
        <ecNumber evidence="5 19">2.4.1.135</ecNumber>
    </recommendedName>
</protein>
<dbReference type="CDD" id="cd00218">
    <property type="entry name" value="GlcAT-I"/>
    <property type="match status" value="1"/>
</dbReference>
<dbReference type="InterPro" id="IPR029044">
    <property type="entry name" value="Nucleotide-diphossugar_trans"/>
</dbReference>
<keyword evidence="21" id="KW-0732">Signal</keyword>
<feature type="binding site" evidence="17">
    <location>
        <position position="226"/>
    </location>
    <ligand>
        <name>Mn(2+)</name>
        <dbReference type="ChEBI" id="CHEBI:29035"/>
    </ligand>
</feature>
<feature type="compositionally biased region" description="Polar residues" evidence="20">
    <location>
        <begin position="106"/>
        <end position="115"/>
    </location>
</feature>
<evidence type="ECO:0000256" key="16">
    <source>
        <dbReference type="PIRSR" id="PIRSR605027-1"/>
    </source>
</evidence>
<comment type="catalytic activity">
    <reaction evidence="15 19">
        <text>3-O-(beta-D-galactosyl-(1-&gt;3)-beta-D-galactosyl-(1-&gt;4)-beta-D-xylosyl)-L-seryl-[protein] + UDP-alpha-D-glucuronate = 3-O-(beta-D-GlcA-(1-&gt;3)-beta-D-Gal-(1-&gt;3)-beta-D-Gal-(1-&gt;4)-beta-D-Xyl)-L-seryl-[protein] + UDP + H(+)</text>
        <dbReference type="Rhea" id="RHEA:24168"/>
        <dbReference type="Rhea" id="RHEA-COMP:12571"/>
        <dbReference type="Rhea" id="RHEA-COMP:12573"/>
        <dbReference type="ChEBI" id="CHEBI:15378"/>
        <dbReference type="ChEBI" id="CHEBI:58052"/>
        <dbReference type="ChEBI" id="CHEBI:58223"/>
        <dbReference type="ChEBI" id="CHEBI:132090"/>
        <dbReference type="ChEBI" id="CHEBI:132093"/>
        <dbReference type="EC" id="2.4.1.135"/>
    </reaction>
</comment>
<dbReference type="EMBL" id="CAEY01000458">
    <property type="status" value="NOT_ANNOTATED_CDS"/>
    <property type="molecule type" value="Genomic_DNA"/>
</dbReference>
<evidence type="ECO:0000256" key="8">
    <source>
        <dbReference type="ARBA" id="ARBA00022723"/>
    </source>
</evidence>
<evidence type="ECO:0000256" key="6">
    <source>
        <dbReference type="ARBA" id="ARBA00022679"/>
    </source>
</evidence>
<feature type="active site" description="Proton donor/acceptor" evidence="16">
    <location>
        <position position="311"/>
    </location>
</feature>
<comment type="cofactor">
    <cofactor evidence="1 17 19">
        <name>Mn(2+)</name>
        <dbReference type="ChEBI" id="CHEBI:29035"/>
    </cofactor>
</comment>
<comment type="similarity">
    <text evidence="4 19">Belongs to the glycosyltransferase 43 family.</text>
</comment>
<evidence type="ECO:0000256" key="9">
    <source>
        <dbReference type="ARBA" id="ARBA00022968"/>
    </source>
</evidence>
<dbReference type="GO" id="GO:0005975">
    <property type="term" value="P:carbohydrate metabolic process"/>
    <property type="evidence" value="ECO:0007669"/>
    <property type="project" value="TreeGrafter"/>
</dbReference>
<dbReference type="Proteomes" id="UP000015104">
    <property type="component" value="Unassembled WGS sequence"/>
</dbReference>
<evidence type="ECO:0000256" key="20">
    <source>
        <dbReference type="SAM" id="MobiDB-lite"/>
    </source>
</evidence>
<reference evidence="22" key="2">
    <citation type="submission" date="2015-06" db="UniProtKB">
        <authorList>
            <consortium name="EnsemblMetazoa"/>
        </authorList>
    </citation>
    <scope>IDENTIFICATION</scope>
</reference>
<dbReference type="KEGG" id="tut:107359413"/>
<evidence type="ECO:0000256" key="14">
    <source>
        <dbReference type="ARBA" id="ARBA00023211"/>
    </source>
</evidence>
<evidence type="ECO:0000313" key="23">
    <source>
        <dbReference type="Proteomes" id="UP000015104"/>
    </source>
</evidence>
<keyword evidence="7" id="KW-0812">Transmembrane</keyword>
<keyword evidence="10" id="KW-1133">Transmembrane helix</keyword>
<keyword evidence="8 17" id="KW-0479">Metal-binding</keyword>
<dbReference type="OMA" id="NIHWLVI"/>
<evidence type="ECO:0000256" key="5">
    <source>
        <dbReference type="ARBA" id="ARBA00012641"/>
    </source>
</evidence>
<dbReference type="HOGENOM" id="CLU_045177_3_0_1"/>
<sequence length="373" mass="41437">MKWTTLTSLVLLIPLLLLLVVLKETTFNQTTDNDDVGVYLASKRTIDDLANLIDPSQSCKCDCDKETASIVEAAAAAAAADSSTFSRTTILTTLPPGEDVPAETEAITSSSTNDQAKPPTIFVITPTYTRPTQMADMTRLAQTLMLVKNIFWIVTEDSHLLNQQVADLLNRTNIPHIQLLGPRPKTHLDKRSGRGVSNRLVALQWLRTTFANESNAQGVIYFADDDNAYDIKVFEEMRDTKKVSVWPVGLIAKIGLSTPILNLTTGKVVGFHDPFMGRRKFAVDMAGFAVNLNLFLSKPKAIMPYKVGYEEDYFIRSLGVTIDDLEPKANNCTQILVWHSKTQPGKDPEFVNLKKEISNSTNLVQLYTNVLRQ</sequence>
<dbReference type="SUPFAM" id="SSF53448">
    <property type="entry name" value="Nucleotide-diphospho-sugar transferases"/>
    <property type="match status" value="1"/>
</dbReference>
<evidence type="ECO:0000256" key="4">
    <source>
        <dbReference type="ARBA" id="ARBA00007706"/>
    </source>
</evidence>
<dbReference type="STRING" id="32264.T1JS18"/>
<dbReference type="UniPathway" id="UPA00378"/>
<keyword evidence="6 19" id="KW-0808">Transferase</keyword>
<dbReference type="EC" id="2.4.1.135" evidence="5 19"/>
<evidence type="ECO:0000256" key="2">
    <source>
        <dbReference type="ARBA" id="ARBA00004323"/>
    </source>
</evidence>
<keyword evidence="13 18" id="KW-0325">Glycoprotein</keyword>
<evidence type="ECO:0000256" key="10">
    <source>
        <dbReference type="ARBA" id="ARBA00022989"/>
    </source>
</evidence>
<feature type="signal peptide" evidence="21">
    <location>
        <begin position="1"/>
        <end position="23"/>
    </location>
</feature>
<dbReference type="PANTHER" id="PTHR10896:SF50">
    <property type="entry name" value="GALACTOSYLGALACTOSYLXYLOSYLPROTEIN 3-BETA-GLUCURONOSYLTRANSFERASE P"/>
    <property type="match status" value="1"/>
</dbReference>
<dbReference type="AlphaFoldDB" id="T1JS18"/>
<evidence type="ECO:0000256" key="18">
    <source>
        <dbReference type="PIRSR" id="PIRSR605027-6"/>
    </source>
</evidence>
<dbReference type="InterPro" id="IPR005027">
    <property type="entry name" value="Glyco_trans_43"/>
</dbReference>
<evidence type="ECO:0000256" key="19">
    <source>
        <dbReference type="RuleBase" id="RU363127"/>
    </source>
</evidence>
<evidence type="ECO:0000313" key="22">
    <source>
        <dbReference type="EnsemblMetazoa" id="tetur01g08930.1"/>
    </source>
</evidence>
<evidence type="ECO:0000256" key="7">
    <source>
        <dbReference type="ARBA" id="ARBA00022692"/>
    </source>
</evidence>
<gene>
    <name evidence="22" type="primary">107359413</name>
</gene>
<dbReference type="GO" id="GO:0015018">
    <property type="term" value="F:galactosylgalactosylxylosylprotein 3-beta-glucuronosyltransferase activity"/>
    <property type="evidence" value="ECO:0007669"/>
    <property type="project" value="UniProtKB-UniRule"/>
</dbReference>
<name>T1JS18_TETUR</name>
<keyword evidence="12" id="KW-0472">Membrane</keyword>
<comment type="pathway">
    <text evidence="3 19">Protein modification; protein glycosylation.</text>
</comment>
<dbReference type="PANTHER" id="PTHR10896">
    <property type="entry name" value="GALACTOSYLGALACTOSYLXYLOSYLPROTEIN 3-BETA-GLUCURONOSYLTRANSFERASE BETA-1,3-GLUCURONYLTRANSFERASE"/>
    <property type="match status" value="1"/>
</dbReference>
<dbReference type="OrthoDB" id="675023at2759"/>
<evidence type="ECO:0000256" key="13">
    <source>
        <dbReference type="ARBA" id="ARBA00023180"/>
    </source>
</evidence>
<feature type="glycosylation site" description="N-linked (GlcNAc...) asparagine" evidence="18">
    <location>
        <position position="331"/>
    </location>
</feature>
<feature type="chain" id="PRO_5004580558" description="Galactosylgalactosylxylosylprotein 3-beta-glucuronosyltransferase" evidence="21">
    <location>
        <begin position="24"/>
        <end position="373"/>
    </location>
</feature>
<evidence type="ECO:0000256" key="3">
    <source>
        <dbReference type="ARBA" id="ARBA00004922"/>
    </source>
</evidence>
<feature type="region of interest" description="Disordered" evidence="20">
    <location>
        <begin position="92"/>
        <end position="118"/>
    </location>
</feature>
<dbReference type="GO" id="GO:0000139">
    <property type="term" value="C:Golgi membrane"/>
    <property type="evidence" value="ECO:0007669"/>
    <property type="project" value="UniProtKB-SubCell"/>
</dbReference>
<dbReference type="EnsemblMetazoa" id="tetur01g08930.1">
    <property type="protein sequence ID" value="tetur01g08930.1"/>
    <property type="gene ID" value="tetur01g08930"/>
</dbReference>
<dbReference type="eggNOG" id="KOG1476">
    <property type="taxonomic scope" value="Eukaryota"/>
</dbReference>
<dbReference type="Pfam" id="PF03360">
    <property type="entry name" value="Glyco_transf_43"/>
    <property type="match status" value="1"/>
</dbReference>
<keyword evidence="14 17" id="KW-0464">Manganese</keyword>
<organism evidence="22 23">
    <name type="scientific">Tetranychus urticae</name>
    <name type="common">Two-spotted spider mite</name>
    <dbReference type="NCBI Taxonomy" id="32264"/>
    <lineage>
        <taxon>Eukaryota</taxon>
        <taxon>Metazoa</taxon>
        <taxon>Ecdysozoa</taxon>
        <taxon>Arthropoda</taxon>
        <taxon>Chelicerata</taxon>
        <taxon>Arachnida</taxon>
        <taxon>Acari</taxon>
        <taxon>Acariformes</taxon>
        <taxon>Trombidiformes</taxon>
        <taxon>Prostigmata</taxon>
        <taxon>Eleutherengona</taxon>
        <taxon>Raphignathae</taxon>
        <taxon>Tetranychoidea</taxon>
        <taxon>Tetranychidae</taxon>
        <taxon>Tetranychus</taxon>
    </lineage>
</organism>
<accession>T1JS18</accession>